<proteinExistence type="predicted"/>
<gene>
    <name evidence="1" type="ORF">ES754_02390</name>
</gene>
<comment type="caution">
    <text evidence="1">The sequence shown here is derived from an EMBL/GenBank/DDBJ whole genome shotgun (WGS) entry which is preliminary data.</text>
</comment>
<sequence>MEHTLPNNEKLANGNLDAVSFRTPDVVMHSERLGAMHQTRISFVRSLLRKIDKENWTLSKHLWDLDTDGYGQVIYRLQTPEHVYHLVVFCNQIADEERNDRVIAQKWDVTFALVYGEIGDELLANLKANVPLQEAGRNSNMVMVLARANKSVRVFDHIVSSLAEGQQPDLDVLAQVGYILRTTAVYGNGKFGIFDFKPLDHSEDFNQSFRAQMCAVYLLREFSLDLVDYLAKQKGGDKAVSLHTEIKRYLGIGNATGLGMAPYLINHPCVVDQWLSTREGALQAVLVCDIEPEANHNKIQKFSSLMNRAIQHFSEVVTINEPQILLNSIVVDELTKLQNNLTTELAVCSTWAEFLQRNDHLSFESQEVIISCMMELYPERVDGFAEQVNADESMSLPSGKIVQELIDVLEDRYQWAINIDFGAEDNVYWFWYRSEDKEEPRMGIRGQEHGDDKEFLLDIGRQANALYLALQQADSQQLISEFILGQPKYRSIARRVWTMGHKKMGDIQINVLQKTALPMHLLRCKLSMFGATKFDPRSDRWVRVTLFQGAPLFDEVHSDEWLFPLLPVLD</sequence>
<evidence type="ECO:0000313" key="1">
    <source>
        <dbReference type="EMBL" id="TXD97834.1"/>
    </source>
</evidence>
<dbReference type="AlphaFoldDB" id="A0A5C7A5K4"/>
<evidence type="ECO:0000313" key="2">
    <source>
        <dbReference type="Proteomes" id="UP000321903"/>
    </source>
</evidence>
<organism evidence="1 2">
    <name type="scientific">Psychrobacter frigidicola</name>
    <dbReference type="NCBI Taxonomy" id="45611"/>
    <lineage>
        <taxon>Bacteria</taxon>
        <taxon>Pseudomonadati</taxon>
        <taxon>Pseudomonadota</taxon>
        <taxon>Gammaproteobacteria</taxon>
        <taxon>Moraxellales</taxon>
        <taxon>Moraxellaceae</taxon>
        <taxon>Psychrobacter</taxon>
    </lineage>
</organism>
<name>A0A5C7A5K4_9GAMM</name>
<reference evidence="1 2" key="1">
    <citation type="submission" date="2019-08" db="EMBL/GenBank/DDBJ databases">
        <title>Genome sequence of Psychrobacter frigidicola ACAM304 (type strain).</title>
        <authorList>
            <person name="Bowman J.P."/>
        </authorList>
    </citation>
    <scope>NUCLEOTIDE SEQUENCE [LARGE SCALE GENOMIC DNA]</scope>
    <source>
        <strain evidence="1 2">ACAM 304</strain>
    </source>
</reference>
<dbReference type="EMBL" id="VORZ01000001">
    <property type="protein sequence ID" value="TXD97834.1"/>
    <property type="molecule type" value="Genomic_DNA"/>
</dbReference>
<dbReference type="RefSeq" id="WP_147221710.1">
    <property type="nucleotide sequence ID" value="NZ_CAJGYY010000001.1"/>
</dbReference>
<accession>A0A5C7A5K4</accession>
<protein>
    <submittedName>
        <fullName evidence="1">Uncharacterized protein</fullName>
    </submittedName>
</protein>
<dbReference type="Proteomes" id="UP000321903">
    <property type="component" value="Unassembled WGS sequence"/>
</dbReference>
<dbReference type="OrthoDB" id="4891072at2"/>
<keyword evidence="2" id="KW-1185">Reference proteome</keyword>